<feature type="compositionally biased region" description="Basic and acidic residues" evidence="2">
    <location>
        <begin position="511"/>
        <end position="531"/>
    </location>
</feature>
<keyword evidence="4" id="KW-1185">Reference proteome</keyword>
<protein>
    <submittedName>
        <fullName evidence="3">Uncharacterized protein</fullName>
    </submittedName>
</protein>
<proteinExistence type="predicted"/>
<evidence type="ECO:0000256" key="2">
    <source>
        <dbReference type="SAM" id="MobiDB-lite"/>
    </source>
</evidence>
<feature type="region of interest" description="Disordered" evidence="2">
    <location>
        <begin position="1"/>
        <end position="84"/>
    </location>
</feature>
<dbReference type="Proteomes" id="UP000479000">
    <property type="component" value="Unassembled WGS sequence"/>
</dbReference>
<feature type="compositionally biased region" description="Basic and acidic residues" evidence="2">
    <location>
        <begin position="25"/>
        <end position="37"/>
    </location>
</feature>
<evidence type="ECO:0000313" key="4">
    <source>
        <dbReference type="Proteomes" id="UP000479000"/>
    </source>
</evidence>
<feature type="compositionally biased region" description="Low complexity" evidence="2">
    <location>
        <begin position="215"/>
        <end position="227"/>
    </location>
</feature>
<dbReference type="AlphaFoldDB" id="A0A6H5FX98"/>
<feature type="region of interest" description="Disordered" evidence="2">
    <location>
        <begin position="191"/>
        <end position="228"/>
    </location>
</feature>
<sequence length="531" mass="59608">MTPSVEEPTRRKGGLKAKGNAMLREGVRRKGSSIDRAKVRRLRRRYRRGDKGGQSGKPGLKGGSPKEGSVSHHQTRDRTGSTQLFSLIRETGSLGSRKLGFPMLGKVYVGAILPIAVLTRTSQDNVGFATAKLPLSINQPFWPSTQPTKHGRTVFSSLLPKTIADLKSIKYLPVLKLAPHSNPVDVFKRRLGDERPSLPSPTDGAGADSKFGVETSPSMSPASAPTPNLIEPNWIGHKLVRHLQHSLEDVTGHYGKRNSGKLIGSRMIISKADDAISLKSGGESKISHDIPRSRNKMNKRDLTFLTKQDNTESFNSKTDNDNYIKIESIHAQNDSLESPRQNQHMVPSWTTIQYNRRPVINTPWMKDTQGVAMNTVNNVNGAMLELSDTDIQRETAKANLVLVQRMAELVLAEKDKVKAEMSRVQTDLERLASERDRNLIEIQKLDMEREMYEAKLLSGTARVPTAARPAQLERRKQIERFKIEHAQTTVAPPQRSTQATRQRKRRTRDHRLRELERTGCEFPREEETHSL</sequence>
<feature type="compositionally biased region" description="Basic residues" evidence="2">
    <location>
        <begin position="38"/>
        <end position="48"/>
    </location>
</feature>
<dbReference type="OrthoDB" id="6628816at2759"/>
<feature type="compositionally biased region" description="Gly residues" evidence="2">
    <location>
        <begin position="52"/>
        <end position="62"/>
    </location>
</feature>
<keyword evidence="1" id="KW-0175">Coiled coil</keyword>
<feature type="compositionally biased region" description="Basic residues" evidence="2">
    <location>
        <begin position="501"/>
        <end position="510"/>
    </location>
</feature>
<evidence type="ECO:0000313" key="3">
    <source>
        <dbReference type="EMBL" id="CAA9994427.1"/>
    </source>
</evidence>
<feature type="coiled-coil region" evidence="1">
    <location>
        <begin position="414"/>
        <end position="448"/>
    </location>
</feature>
<dbReference type="EMBL" id="CADCXU010001982">
    <property type="protein sequence ID" value="CAA9994427.1"/>
    <property type="molecule type" value="Genomic_DNA"/>
</dbReference>
<name>A0A6H5FX98_9HEMI</name>
<reference evidence="3 4" key="1">
    <citation type="submission" date="2020-02" db="EMBL/GenBank/DDBJ databases">
        <authorList>
            <person name="Ferguson B K."/>
        </authorList>
    </citation>
    <scope>NUCLEOTIDE SEQUENCE [LARGE SCALE GENOMIC DNA]</scope>
</reference>
<gene>
    <name evidence="3" type="ORF">NTEN_LOCUS1243</name>
</gene>
<accession>A0A6H5FX98</accession>
<evidence type="ECO:0000256" key="1">
    <source>
        <dbReference type="SAM" id="Coils"/>
    </source>
</evidence>
<feature type="region of interest" description="Disordered" evidence="2">
    <location>
        <begin position="488"/>
        <end position="531"/>
    </location>
</feature>
<organism evidence="3 4">
    <name type="scientific">Nesidiocoris tenuis</name>
    <dbReference type="NCBI Taxonomy" id="355587"/>
    <lineage>
        <taxon>Eukaryota</taxon>
        <taxon>Metazoa</taxon>
        <taxon>Ecdysozoa</taxon>
        <taxon>Arthropoda</taxon>
        <taxon>Hexapoda</taxon>
        <taxon>Insecta</taxon>
        <taxon>Pterygota</taxon>
        <taxon>Neoptera</taxon>
        <taxon>Paraneoptera</taxon>
        <taxon>Hemiptera</taxon>
        <taxon>Heteroptera</taxon>
        <taxon>Panheteroptera</taxon>
        <taxon>Cimicomorpha</taxon>
        <taxon>Miridae</taxon>
        <taxon>Dicyphina</taxon>
        <taxon>Nesidiocoris</taxon>
    </lineage>
</organism>